<dbReference type="Pfam" id="PF09424">
    <property type="entry name" value="YqeY"/>
    <property type="match status" value="1"/>
</dbReference>
<dbReference type="Gene3D" id="1.10.1510.10">
    <property type="entry name" value="Uncharacterised protein YqeY/AIM41 PF09424, N-terminal domain"/>
    <property type="match status" value="1"/>
</dbReference>
<feature type="compositionally biased region" description="Basic and acidic residues" evidence="1">
    <location>
        <begin position="19"/>
        <end position="30"/>
    </location>
</feature>
<dbReference type="PANTHER" id="PTHR28055">
    <property type="entry name" value="ALTERED INHERITANCE OF MITOCHONDRIA PROTEIN 41, MITOCHONDRIAL"/>
    <property type="match status" value="1"/>
</dbReference>
<dbReference type="Proteomes" id="UP001500443">
    <property type="component" value="Unassembled WGS sequence"/>
</dbReference>
<protein>
    <recommendedName>
        <fullName evidence="4">GatB/YqeY domain-containing protein</fullName>
    </recommendedName>
</protein>
<dbReference type="InterPro" id="IPR003789">
    <property type="entry name" value="Asn/Gln_tRNA_amidoTrase-B-like"/>
</dbReference>
<reference evidence="3" key="1">
    <citation type="journal article" date="2019" name="Int. J. Syst. Evol. Microbiol.">
        <title>The Global Catalogue of Microorganisms (GCM) 10K type strain sequencing project: providing services to taxonomists for standard genome sequencing and annotation.</title>
        <authorList>
            <consortium name="The Broad Institute Genomics Platform"/>
            <consortium name="The Broad Institute Genome Sequencing Center for Infectious Disease"/>
            <person name="Wu L."/>
            <person name="Ma J."/>
        </authorList>
    </citation>
    <scope>NUCLEOTIDE SEQUENCE [LARGE SCALE GENOMIC DNA]</scope>
    <source>
        <strain evidence="3">JCM 15481</strain>
    </source>
</reference>
<evidence type="ECO:0000256" key="1">
    <source>
        <dbReference type="SAM" id="MobiDB-lite"/>
    </source>
</evidence>
<dbReference type="PANTHER" id="PTHR28055:SF1">
    <property type="entry name" value="ALTERED INHERITANCE OF MITOCHONDRIA PROTEIN 41, MITOCHONDRIAL"/>
    <property type="match status" value="1"/>
</dbReference>
<dbReference type="InterPro" id="IPR042184">
    <property type="entry name" value="YqeY/Aim41_N"/>
</dbReference>
<evidence type="ECO:0008006" key="4">
    <source>
        <dbReference type="Google" id="ProtNLM"/>
    </source>
</evidence>
<dbReference type="SUPFAM" id="SSF89095">
    <property type="entry name" value="GatB/YqeY motif"/>
    <property type="match status" value="1"/>
</dbReference>
<dbReference type="InterPro" id="IPR023168">
    <property type="entry name" value="GatB_Yqey_C_2"/>
</dbReference>
<dbReference type="InterPro" id="IPR019004">
    <property type="entry name" value="YqeY/Aim41"/>
</dbReference>
<evidence type="ECO:0000313" key="2">
    <source>
        <dbReference type="EMBL" id="GAA2115892.1"/>
    </source>
</evidence>
<sequence length="232" mass="24452">MHALRQYGDGDTADPEGAGLDHRRVGDAAGREGGQTEGHSVSRAHPSIVAERRGAGVFRGRLPRCRPAVGAAWETPTMTTLKSKLQDDLTAAIKGRDELRAATLRMTLTAITKEEVAGAEARELSDDEVQKVITREAKKRREAADAFEQAGRAESAERERAEGEVLAAYLPQQLGDEELAALVAEAVAEAKAGGAEGPRAMGAVMKIVNPRVAGRAEGGRVAAAVKRALAEG</sequence>
<proteinExistence type="predicted"/>
<evidence type="ECO:0000313" key="3">
    <source>
        <dbReference type="Proteomes" id="UP001500443"/>
    </source>
</evidence>
<dbReference type="Gene3D" id="1.10.10.410">
    <property type="match status" value="1"/>
</dbReference>
<dbReference type="EMBL" id="BAAAPF010000029">
    <property type="protein sequence ID" value="GAA2115892.1"/>
    <property type="molecule type" value="Genomic_DNA"/>
</dbReference>
<keyword evidence="3" id="KW-1185">Reference proteome</keyword>
<name>A0ABP5JC36_9ACTN</name>
<accession>A0ABP5JC36</accession>
<organism evidence="2 3">
    <name type="scientific">Streptomyces synnematoformans</name>
    <dbReference type="NCBI Taxonomy" id="415721"/>
    <lineage>
        <taxon>Bacteria</taxon>
        <taxon>Bacillati</taxon>
        <taxon>Actinomycetota</taxon>
        <taxon>Actinomycetes</taxon>
        <taxon>Kitasatosporales</taxon>
        <taxon>Streptomycetaceae</taxon>
        <taxon>Streptomyces</taxon>
    </lineage>
</organism>
<gene>
    <name evidence="2" type="ORF">GCM10009802_16060</name>
</gene>
<feature type="region of interest" description="Disordered" evidence="1">
    <location>
        <begin position="1"/>
        <end position="46"/>
    </location>
</feature>
<comment type="caution">
    <text evidence="2">The sequence shown here is derived from an EMBL/GenBank/DDBJ whole genome shotgun (WGS) entry which is preliminary data.</text>
</comment>